<dbReference type="Gene3D" id="2.60.40.1180">
    <property type="entry name" value="Golgi alpha-mannosidase II"/>
    <property type="match status" value="1"/>
</dbReference>
<comment type="similarity">
    <text evidence="2 10">Belongs to the disproportionating enzyme family.</text>
</comment>
<dbReference type="InterPro" id="IPR006047">
    <property type="entry name" value="GH13_cat_dom"/>
</dbReference>
<keyword evidence="7 10" id="KW-0119">Carbohydrate metabolism</keyword>
<dbReference type="Gene3D" id="3.20.20.80">
    <property type="entry name" value="Glycosidases"/>
    <property type="match status" value="2"/>
</dbReference>
<feature type="domain" description="Glycosyl hydrolase family 13 catalytic" evidence="11">
    <location>
        <begin position="152"/>
        <end position="561"/>
    </location>
</feature>
<gene>
    <name evidence="12" type="ORF">ALO_21741</name>
</gene>
<dbReference type="Pfam" id="PF00128">
    <property type="entry name" value="Alpha-amylase"/>
    <property type="match status" value="1"/>
</dbReference>
<dbReference type="Proteomes" id="UP000003240">
    <property type="component" value="Unassembled WGS sequence"/>
</dbReference>
<dbReference type="GO" id="GO:0005975">
    <property type="term" value="P:carbohydrate metabolic process"/>
    <property type="evidence" value="ECO:0007669"/>
    <property type="project" value="InterPro"/>
</dbReference>
<dbReference type="InterPro" id="IPR004185">
    <property type="entry name" value="Glyco_hydro_13_lg-like_dom"/>
</dbReference>
<evidence type="ECO:0000256" key="10">
    <source>
        <dbReference type="RuleBase" id="RU361207"/>
    </source>
</evidence>
<evidence type="ECO:0000256" key="5">
    <source>
        <dbReference type="ARBA" id="ARBA00022676"/>
    </source>
</evidence>
<reference evidence="12 13" key="1">
    <citation type="journal article" date="2011" name="EMBO J.">
        <title>Structural diversity of bacterial flagellar motors.</title>
        <authorList>
            <person name="Chen S."/>
            <person name="Beeby M."/>
            <person name="Murphy G.E."/>
            <person name="Leadbetter J.R."/>
            <person name="Hendrixson D.R."/>
            <person name="Briegel A."/>
            <person name="Li Z."/>
            <person name="Shi J."/>
            <person name="Tocheva E.I."/>
            <person name="Muller A."/>
            <person name="Dobro M.J."/>
            <person name="Jensen G.J."/>
        </authorList>
    </citation>
    <scope>NUCLEOTIDE SEQUENCE [LARGE SCALE GENOMIC DNA]</scope>
    <source>
        <strain evidence="12 13">DSM 6540</strain>
    </source>
</reference>
<accession>F7NQE9</accession>
<evidence type="ECO:0000256" key="4">
    <source>
        <dbReference type="ARBA" id="ARBA00020295"/>
    </source>
</evidence>
<protein>
    <recommendedName>
        <fullName evidence="4 10">4-alpha-glucanotransferase</fullName>
        <ecNumber evidence="3 10">2.4.1.25</ecNumber>
    </recommendedName>
    <alternativeName>
        <fullName evidence="8 10">Amylomaltase</fullName>
    </alternativeName>
    <alternativeName>
        <fullName evidence="9 10">Disproportionating enzyme</fullName>
    </alternativeName>
</protein>
<dbReference type="STRING" id="1009370.ALO_21741"/>
<dbReference type="InterPro" id="IPR013783">
    <property type="entry name" value="Ig-like_fold"/>
</dbReference>
<dbReference type="PANTHER" id="PTHR32438">
    <property type="entry name" value="4-ALPHA-GLUCANOTRANSFERASE DPE1, CHLOROPLASTIC/AMYLOPLASTIC"/>
    <property type="match status" value="1"/>
</dbReference>
<dbReference type="NCBIfam" id="TIGR00217">
    <property type="entry name" value="malQ"/>
    <property type="match status" value="1"/>
</dbReference>
<evidence type="ECO:0000256" key="7">
    <source>
        <dbReference type="ARBA" id="ARBA00023277"/>
    </source>
</evidence>
<dbReference type="SUPFAM" id="SSF51445">
    <property type="entry name" value="(Trans)glycosidases"/>
    <property type="match status" value="2"/>
</dbReference>
<evidence type="ECO:0000256" key="8">
    <source>
        <dbReference type="ARBA" id="ARBA00031423"/>
    </source>
</evidence>
<dbReference type="AlphaFoldDB" id="F7NQE9"/>
<dbReference type="SMART" id="SM00642">
    <property type="entry name" value="Aamy"/>
    <property type="match status" value="1"/>
</dbReference>
<evidence type="ECO:0000313" key="12">
    <source>
        <dbReference type="EMBL" id="EGO61727.1"/>
    </source>
</evidence>
<comment type="catalytic activity">
    <reaction evidence="1 10">
        <text>Transfers a segment of a (1-&gt;4)-alpha-D-glucan to a new position in an acceptor, which may be glucose or a (1-&gt;4)-alpha-D-glucan.</text>
        <dbReference type="EC" id="2.4.1.25"/>
    </reaction>
</comment>
<evidence type="ECO:0000256" key="3">
    <source>
        <dbReference type="ARBA" id="ARBA00012560"/>
    </source>
</evidence>
<evidence type="ECO:0000256" key="9">
    <source>
        <dbReference type="ARBA" id="ARBA00031501"/>
    </source>
</evidence>
<comment type="caution">
    <text evidence="12">The sequence shown here is derived from an EMBL/GenBank/DDBJ whole genome shotgun (WGS) entry which is preliminary data.</text>
</comment>
<dbReference type="InterPro" id="IPR014756">
    <property type="entry name" value="Ig_E-set"/>
</dbReference>
<dbReference type="InterPro" id="IPR013780">
    <property type="entry name" value="Glyco_hydro_b"/>
</dbReference>
<organism evidence="12 13">
    <name type="scientific">Acetonema longum DSM 6540</name>
    <dbReference type="NCBI Taxonomy" id="1009370"/>
    <lineage>
        <taxon>Bacteria</taxon>
        <taxon>Bacillati</taxon>
        <taxon>Bacillota</taxon>
        <taxon>Negativicutes</taxon>
        <taxon>Acetonemataceae</taxon>
        <taxon>Acetonema</taxon>
    </lineage>
</organism>
<keyword evidence="5 10" id="KW-0328">Glycosyltransferase</keyword>
<keyword evidence="12" id="KW-0326">Glycosidase</keyword>
<evidence type="ECO:0000313" key="13">
    <source>
        <dbReference type="Proteomes" id="UP000003240"/>
    </source>
</evidence>
<dbReference type="eggNOG" id="COG0366">
    <property type="taxonomic scope" value="Bacteria"/>
</dbReference>
<evidence type="ECO:0000256" key="1">
    <source>
        <dbReference type="ARBA" id="ARBA00000439"/>
    </source>
</evidence>
<dbReference type="GO" id="GO:0004553">
    <property type="term" value="F:hydrolase activity, hydrolyzing O-glycosyl compounds"/>
    <property type="evidence" value="ECO:0007669"/>
    <property type="project" value="InterPro"/>
</dbReference>
<dbReference type="PANTHER" id="PTHR32438:SF5">
    <property type="entry name" value="4-ALPHA-GLUCANOTRANSFERASE DPE1, CHLOROPLASTIC_AMYLOPLASTIC"/>
    <property type="match status" value="1"/>
</dbReference>
<proteinExistence type="inferred from homology"/>
<sequence length="1169" mass="133296">MNQRETIQELNGADDVWMMHHSHRAEFRSPFGAVTCGQTIRLSLAVLPRMGVTAVMLRLWRDGQGEQLLTLSHRGSSQGAEWYETEIQAGDAGLIWYYFLVNAAGRTFYYGNNQAMLGGLGRIADQPPGSYQVTVYQPAVSPDWWKRAVIYQIFPDRFYNGSPDGKVRNPKPGSLLHACWRDDPFYIKDGESGPILAYDFFGGNLQGVLAKLPYLKDLGITAIYFNPIFASSSNHRYDTADYKTIDPMLGDNALFAQLCAAAAQIGIRVVLDGVFSHTGSDSIYFNKEGTYPGIGAYQSKESPYYPWYRFSRYPDEYESWWGVDTLPNVNEQEASYQDYIIDSPGSVVRHWARLGAKGWRLDVVDELPDEFVRKFREVLKAEDPDAVLIGEVWEDASRKESYGRLRQYFWGEELDGVMNYPFRDTVIGFLLGQSGAQEAHSRLMSLFENYPPENFYASMNLIGSHDVPRALTVLGEGRSEDELSHKDKLKERLKPEQKALGKARLKLAVLWQMAFPGAPAVYYGDETGLEGYRDPLNRRTYPWGQEDDDILSWYRQLIKLRHEYEVLKTGDFRSFALGEAVYGFVRQIQGGQDVFGQAAPDNAAVIFLNRGHFPLTVTLELGLPDQILYDMLAGEQEFRVTDGRLTVQLPALSGRLLLAVPANRPRGSGILLHPTSLPSPHGIGDLGRDAYRFIDWLHAARQSYWQILPLHPAGYGESPYQAYSAFAGNPLLISPEMLLQTGLLREEEIRAARTETLKGEEFPAGQVDFVKVRPYKECLLRQAYTRSDRITDTEEYQAYREKNKDWLDDYCLFMALSAEFNHRPWNRWPKPIAGRQEQAMAFYRRELASEIRYHGVVQYLFYSQWQNLRRYTHKGGIKIIGDLPLFVAHHSSDVWANPQFFALDSDGRQEKVAGVPPDYFAKTGQLWGNPQYRWDTLRQDDYRWWRRRIEYLLTMVDLVRIDHFRGFEAYWEVPAAEKTAVNGRWVKGPAEDFFLTLEYHLGNLPLIAEDLGVITPEVDDLKHRFGFPGMQVLHFAFGVDSEGRLAEPGNGRHTVLYTGTHDNDTTVGWLQDLKRKEPSLRQALKAFFGVNGRRNGNDVLLAEKIMEYALSRQADTTILTMQDILGLDSAARMNRPGKAEGNWAWRMPAGCLTRETAEKWAALVEKSGR</sequence>
<evidence type="ECO:0000256" key="6">
    <source>
        <dbReference type="ARBA" id="ARBA00022679"/>
    </source>
</evidence>
<name>F7NQE9_9FIRM</name>
<keyword evidence="12" id="KW-0378">Hydrolase</keyword>
<dbReference type="Gene3D" id="3.90.400.10">
    <property type="entry name" value="Oligo-1,6-glucosidase, Domain 2"/>
    <property type="match status" value="1"/>
</dbReference>
<keyword evidence="6 10" id="KW-0808">Transferase</keyword>
<dbReference type="SUPFAM" id="SSF51011">
    <property type="entry name" value="Glycosyl hydrolase domain"/>
    <property type="match status" value="1"/>
</dbReference>
<dbReference type="InterPro" id="IPR003385">
    <property type="entry name" value="Glyco_hydro_77"/>
</dbReference>
<dbReference type="CDD" id="cd02857">
    <property type="entry name" value="E_set_CDase_PDE_N"/>
    <property type="match status" value="1"/>
</dbReference>
<evidence type="ECO:0000256" key="2">
    <source>
        <dbReference type="ARBA" id="ARBA00005684"/>
    </source>
</evidence>
<dbReference type="NCBIfam" id="NF011080">
    <property type="entry name" value="PRK14508.1-3"/>
    <property type="match status" value="1"/>
</dbReference>
<dbReference type="EC" id="2.4.1.25" evidence="3 10"/>
<dbReference type="Pfam" id="PF02446">
    <property type="entry name" value="Glyco_hydro_77"/>
    <property type="match status" value="1"/>
</dbReference>
<dbReference type="SUPFAM" id="SSF81296">
    <property type="entry name" value="E set domains"/>
    <property type="match status" value="1"/>
</dbReference>
<dbReference type="NCBIfam" id="NF011083">
    <property type="entry name" value="PRK14510.1-2"/>
    <property type="match status" value="1"/>
</dbReference>
<dbReference type="RefSeq" id="WP_004100179.1">
    <property type="nucleotide sequence ID" value="NZ_AFGF01000294.1"/>
</dbReference>
<dbReference type="InterPro" id="IPR045857">
    <property type="entry name" value="O16G_dom_2"/>
</dbReference>
<dbReference type="CDD" id="cd11338">
    <property type="entry name" value="AmyAc_CMD"/>
    <property type="match status" value="1"/>
</dbReference>
<evidence type="ECO:0000259" key="11">
    <source>
        <dbReference type="SMART" id="SM00642"/>
    </source>
</evidence>
<dbReference type="EMBL" id="AFGF01000294">
    <property type="protein sequence ID" value="EGO61727.1"/>
    <property type="molecule type" value="Genomic_DNA"/>
</dbReference>
<keyword evidence="13" id="KW-1185">Reference proteome</keyword>
<dbReference type="GO" id="GO:0004134">
    <property type="term" value="F:4-alpha-glucanotransferase activity"/>
    <property type="evidence" value="ECO:0007669"/>
    <property type="project" value="UniProtKB-EC"/>
</dbReference>
<dbReference type="eggNOG" id="COG1640">
    <property type="taxonomic scope" value="Bacteria"/>
</dbReference>
<dbReference type="InterPro" id="IPR017853">
    <property type="entry name" value="GH"/>
</dbReference>
<dbReference type="Gene3D" id="2.60.40.10">
    <property type="entry name" value="Immunoglobulins"/>
    <property type="match status" value="1"/>
</dbReference>